<dbReference type="InterPro" id="IPR038881">
    <property type="entry name" value="Yae1-like"/>
</dbReference>
<dbReference type="Proteomes" id="UP001355207">
    <property type="component" value="Chromosome 2"/>
</dbReference>
<evidence type="ECO:0000259" key="9">
    <source>
        <dbReference type="Pfam" id="PF09811"/>
    </source>
</evidence>
<keyword evidence="11" id="KW-1185">Reference proteome</keyword>
<comment type="subcellular location">
    <subcellularLocation>
        <location evidence="2">Cytoplasm</location>
    </subcellularLocation>
    <subcellularLocation>
        <location evidence="1">Nucleus</location>
    </subcellularLocation>
</comment>
<dbReference type="EMBL" id="CP144099">
    <property type="protein sequence ID" value="WWC86924.1"/>
    <property type="molecule type" value="Genomic_DNA"/>
</dbReference>
<evidence type="ECO:0000256" key="7">
    <source>
        <dbReference type="ARBA" id="ARBA00023242"/>
    </source>
</evidence>
<dbReference type="PANTHER" id="PTHR18829:SF0">
    <property type="entry name" value="PROTEIN YAE1 HOMOLOG"/>
    <property type="match status" value="1"/>
</dbReference>
<feature type="compositionally biased region" description="Basic and acidic residues" evidence="8">
    <location>
        <begin position="135"/>
        <end position="165"/>
    </location>
</feature>
<dbReference type="AlphaFoldDB" id="A0AAX4JNH8"/>
<evidence type="ECO:0000256" key="6">
    <source>
        <dbReference type="ARBA" id="ARBA00022490"/>
    </source>
</evidence>
<dbReference type="GO" id="GO:0005737">
    <property type="term" value="C:cytoplasm"/>
    <property type="evidence" value="ECO:0007669"/>
    <property type="project" value="UniProtKB-SubCell"/>
</dbReference>
<evidence type="ECO:0000313" key="11">
    <source>
        <dbReference type="Proteomes" id="UP001355207"/>
    </source>
</evidence>
<feature type="domain" description="Essential protein Yae1 N-terminal" evidence="9">
    <location>
        <begin position="45"/>
        <end position="82"/>
    </location>
</feature>
<dbReference type="RefSeq" id="XP_066073687.1">
    <property type="nucleotide sequence ID" value="XM_066217590.1"/>
</dbReference>
<evidence type="ECO:0000256" key="5">
    <source>
        <dbReference type="ARBA" id="ARBA00018400"/>
    </source>
</evidence>
<feature type="region of interest" description="Disordered" evidence="8">
    <location>
        <begin position="1"/>
        <end position="29"/>
    </location>
</feature>
<protein>
    <recommendedName>
        <fullName evidence="5">Protein YAE1</fullName>
    </recommendedName>
    <alternativeName>
        <fullName evidence="4">Protein yae1</fullName>
    </alternativeName>
</protein>
<dbReference type="Pfam" id="PF09811">
    <property type="entry name" value="Yae1_N"/>
    <property type="match status" value="1"/>
</dbReference>
<proteinExistence type="inferred from homology"/>
<evidence type="ECO:0000256" key="8">
    <source>
        <dbReference type="SAM" id="MobiDB-lite"/>
    </source>
</evidence>
<evidence type="ECO:0000256" key="3">
    <source>
        <dbReference type="ARBA" id="ARBA00007096"/>
    </source>
</evidence>
<feature type="region of interest" description="Disordered" evidence="8">
    <location>
        <begin position="124"/>
        <end position="188"/>
    </location>
</feature>
<accession>A0AAX4JNH8</accession>
<sequence length="212" mass="24257">MAYPPVNEHMEDDDDWLEPPTQGGASDPLVNQEYARISNKFFDAGYREGITDGKLSTLQKGFDEGFEISVPLSRKIGLLRGKSSALLSIATSSSSSSSKSSTDKANTNLIEEIREINKQLNKLKRDEILPEDEERLQHEKEEHEDPNNDDDHTFELDQNDKRDLEFLENGFENIGKSSKPDAGGEKRKEDGEFIMRRLEEKLHELEKYVLRR</sequence>
<comment type="similarity">
    <text evidence="3">Belongs to the YAE1 family.</text>
</comment>
<reference evidence="10 11" key="1">
    <citation type="submission" date="2024-01" db="EMBL/GenBank/DDBJ databases">
        <title>Comparative genomics of Cryptococcus and Kwoniella reveals pathogenesis evolution and contrasting modes of karyotype evolution via chromosome fusion or intercentromeric recombination.</title>
        <authorList>
            <person name="Coelho M.A."/>
            <person name="David-Palma M."/>
            <person name="Shea T."/>
            <person name="Bowers K."/>
            <person name="McGinley-Smith S."/>
            <person name="Mohammad A.W."/>
            <person name="Gnirke A."/>
            <person name="Yurkov A.M."/>
            <person name="Nowrousian M."/>
            <person name="Sun S."/>
            <person name="Cuomo C.A."/>
            <person name="Heitman J."/>
        </authorList>
    </citation>
    <scope>NUCLEOTIDE SEQUENCE [LARGE SCALE GENOMIC DNA]</scope>
    <source>
        <strain evidence="10 11">CBS 6074</strain>
    </source>
</reference>
<keyword evidence="7" id="KW-0539">Nucleus</keyword>
<evidence type="ECO:0000256" key="1">
    <source>
        <dbReference type="ARBA" id="ARBA00004123"/>
    </source>
</evidence>
<dbReference type="InterPro" id="IPR019191">
    <property type="entry name" value="Essential_protein_Yae1_N"/>
</dbReference>
<organism evidence="10 11">
    <name type="scientific">Kwoniella dendrophila CBS 6074</name>
    <dbReference type="NCBI Taxonomy" id="1295534"/>
    <lineage>
        <taxon>Eukaryota</taxon>
        <taxon>Fungi</taxon>
        <taxon>Dikarya</taxon>
        <taxon>Basidiomycota</taxon>
        <taxon>Agaricomycotina</taxon>
        <taxon>Tremellomycetes</taxon>
        <taxon>Tremellales</taxon>
        <taxon>Cryptococcaceae</taxon>
        <taxon>Kwoniella</taxon>
    </lineage>
</organism>
<gene>
    <name evidence="10" type="ORF">L201_001803</name>
</gene>
<evidence type="ECO:0000256" key="4">
    <source>
        <dbReference type="ARBA" id="ARBA00017286"/>
    </source>
</evidence>
<keyword evidence="6" id="KW-0963">Cytoplasm</keyword>
<name>A0AAX4JNH8_9TREE</name>
<dbReference type="GO" id="GO:0005634">
    <property type="term" value="C:nucleus"/>
    <property type="evidence" value="ECO:0007669"/>
    <property type="project" value="UniProtKB-SubCell"/>
</dbReference>
<dbReference type="PANTHER" id="PTHR18829">
    <property type="entry name" value="PROTEIN YAE1 HOMOLOG"/>
    <property type="match status" value="1"/>
</dbReference>
<feature type="compositionally biased region" description="Basic and acidic residues" evidence="8">
    <location>
        <begin position="178"/>
        <end position="188"/>
    </location>
</feature>
<evidence type="ECO:0000256" key="2">
    <source>
        <dbReference type="ARBA" id="ARBA00004496"/>
    </source>
</evidence>
<dbReference type="GeneID" id="91092475"/>
<evidence type="ECO:0000313" key="10">
    <source>
        <dbReference type="EMBL" id="WWC86924.1"/>
    </source>
</evidence>